<accession>A0ABS8X276</accession>
<dbReference type="Pfam" id="PF00583">
    <property type="entry name" value="Acetyltransf_1"/>
    <property type="match status" value="1"/>
</dbReference>
<dbReference type="RefSeq" id="WP_232890667.1">
    <property type="nucleotide sequence ID" value="NZ_JAJSPM010000005.1"/>
</dbReference>
<evidence type="ECO:0000313" key="3">
    <source>
        <dbReference type="EMBL" id="MCE3532087.1"/>
    </source>
</evidence>
<dbReference type="CDD" id="cd04301">
    <property type="entry name" value="NAT_SF"/>
    <property type="match status" value="1"/>
</dbReference>
<evidence type="ECO:0000313" key="4">
    <source>
        <dbReference type="Proteomes" id="UP001320170"/>
    </source>
</evidence>
<dbReference type="SUPFAM" id="SSF55729">
    <property type="entry name" value="Acyl-CoA N-acyltransferases (Nat)"/>
    <property type="match status" value="1"/>
</dbReference>
<dbReference type="PROSITE" id="PS51186">
    <property type="entry name" value="GNAT"/>
    <property type="match status" value="1"/>
</dbReference>
<dbReference type="EMBL" id="JAJTND010000004">
    <property type="protein sequence ID" value="MCE3532087.1"/>
    <property type="molecule type" value="Genomic_DNA"/>
</dbReference>
<dbReference type="InterPro" id="IPR000182">
    <property type="entry name" value="GNAT_dom"/>
</dbReference>
<dbReference type="Proteomes" id="UP001320170">
    <property type="component" value="Unassembled WGS sequence"/>
</dbReference>
<reference evidence="3 4" key="1">
    <citation type="journal article" date="2024" name="Pathogens">
        <title>Characterization of a Novel Species of Legionella Isolated from a Healthcare Facility: Legionella resiliens sp. nov.</title>
        <authorList>
            <person name="Cristino S."/>
            <person name="Pascale M.R."/>
            <person name="Marino F."/>
            <person name="Derelitto C."/>
            <person name="Salaris S."/>
            <person name="Orsini M."/>
            <person name="Squarzoni S."/>
            <person name="Grottola A."/>
            <person name="Girolamini L."/>
        </authorList>
    </citation>
    <scope>NUCLEOTIDE SEQUENCE [LARGE SCALE GENOMIC DNA]</scope>
    <source>
        <strain evidence="3 4">8cVS16</strain>
    </source>
</reference>
<feature type="compositionally biased region" description="Low complexity" evidence="1">
    <location>
        <begin position="241"/>
        <end position="254"/>
    </location>
</feature>
<dbReference type="InterPro" id="IPR016181">
    <property type="entry name" value="Acyl_CoA_acyltransferase"/>
</dbReference>
<evidence type="ECO:0000256" key="1">
    <source>
        <dbReference type="SAM" id="MobiDB-lite"/>
    </source>
</evidence>
<feature type="compositionally biased region" description="Basic and acidic residues" evidence="1">
    <location>
        <begin position="255"/>
        <end position="264"/>
    </location>
</feature>
<name>A0ABS8X276_9GAMM</name>
<protein>
    <submittedName>
        <fullName evidence="3">GNAT family N-acetyltransferase</fullName>
    </submittedName>
</protein>
<comment type="caution">
    <text evidence="3">The sequence shown here is derived from an EMBL/GenBank/DDBJ whole genome shotgun (WGS) entry which is preliminary data.</text>
</comment>
<gene>
    <name evidence="3" type="ORF">LXO92_06835</name>
</gene>
<sequence length="301" mass="35051">MYQAVESTTNTLPNESYVLDYPNKDDLSDFLNYVRHEDAMAEIYFENDVEKLDEETILLFKNNGKLLHNKNNRCDLMLVLRDNGKVVGFIELRLTKDTENISQLFSLFVSEKYRRKGLSNLMMAYALDFFINSGQKNMAVAPSAESLTVYNKFGFYPLEFHANKESLENWFKKTEEERLEQLKDDPSEYLAMDLTDPFCRETFENHCKKVAPHFVKFKISQDLQKDLKIDVFDWRKKTTTPTLSSSGLGVLSTLDDSRKRKSESETSLPQDESDESKKRKAEPETSLPQDESQTQKIFFEQ</sequence>
<proteinExistence type="predicted"/>
<keyword evidence="4" id="KW-1185">Reference proteome</keyword>
<feature type="region of interest" description="Disordered" evidence="1">
    <location>
        <begin position="241"/>
        <end position="301"/>
    </location>
</feature>
<dbReference type="Gene3D" id="3.40.630.30">
    <property type="match status" value="1"/>
</dbReference>
<feature type="domain" description="N-acetyltransferase" evidence="2">
    <location>
        <begin position="29"/>
        <end position="176"/>
    </location>
</feature>
<evidence type="ECO:0000259" key="2">
    <source>
        <dbReference type="PROSITE" id="PS51186"/>
    </source>
</evidence>
<organism evidence="3 4">
    <name type="scientific">Legionella resiliens</name>
    <dbReference type="NCBI Taxonomy" id="2905958"/>
    <lineage>
        <taxon>Bacteria</taxon>
        <taxon>Pseudomonadati</taxon>
        <taxon>Pseudomonadota</taxon>
        <taxon>Gammaproteobacteria</taxon>
        <taxon>Legionellales</taxon>
        <taxon>Legionellaceae</taxon>
        <taxon>Legionella</taxon>
    </lineage>
</organism>
<feature type="compositionally biased region" description="Polar residues" evidence="1">
    <location>
        <begin position="286"/>
        <end position="301"/>
    </location>
</feature>